<dbReference type="OrthoDB" id="9805802at2"/>
<dbReference type="EMBL" id="AP017313">
    <property type="protein sequence ID" value="BAU52541.1"/>
    <property type="molecule type" value="Genomic_DNA"/>
</dbReference>
<evidence type="ECO:0000313" key="2">
    <source>
        <dbReference type="Proteomes" id="UP000218263"/>
    </source>
</evidence>
<accession>A0A110B0S2</accession>
<sequence>MAPKPDILKLKSSGTKFDIVKVISITIENDISSYLKKEKGIDIPTLCHYLGINTIGDELPSFWSKIYDYPDQVGLFSLMAAIFTHHENIDLFAHKYGNESMSGTLTMQEGKLFTNLRSALVVSGASDKIFRTKKEVPYDLSKLFQSGDVGVLMKQLLINRLVTIGYSLKESKEKFLELTTELDFPKAFSLTNKQFEDWTNGIGISNSLYELEKNGITYSKYGRIKALKVKQWLNEWDNVSKFGQKNRRKPEPYFYQFNIPALLLKRIYEIHTRHAFVGRKDEPFSQRKHSEERSNEIREFIKGGFPWSTISLQQKEGETFKNLQMPGWLPTSIIANILKPDSLRRQKKIEEDSVIKIEQIDDNFAELVLPSKIWSDKWTPIVSPIEIIDGQHRIKAFDHISDLSGNFDFPVVAYHDLDFTWQAYLFYTINIKPKRINTSLAYDLMPLLRIQDWLEQDLNGPDIYKKVRAQELTELLWKSHISPWHNRINMLGNTGESKGSPVSQNAFINSLTTSFVKKWEGKIGGLFGGEMTEGQEDVIQWDKETQAAFLILIWRSINTAIGKSKVEWVTDLKARSTDNLVNSSGIDLSIPFYSPLSFLTTDQGIRPVLFIFNDLCFVANEILGLKEFFVDVDYEKYTSDEIIEIIVNAFRANNNINNFINIISTILIDKFDWRTPSAFDQNDLIQDTKRQHQNQFRGSGGYREMRVQLLRILAASTEVLNVGEIDIQIKDLAVEVQSKLGL</sequence>
<dbReference type="NCBIfam" id="TIGR03187">
    <property type="entry name" value="DGQHR"/>
    <property type="match status" value="1"/>
</dbReference>
<dbReference type="KEGG" id="mgot:MgSA37_00703"/>
<gene>
    <name evidence="1" type="ORF">MgSA37_00703</name>
</gene>
<dbReference type="Proteomes" id="UP000218263">
    <property type="component" value="Chromosome"/>
</dbReference>
<reference evidence="1 2" key="1">
    <citation type="submission" date="2015-12" db="EMBL/GenBank/DDBJ databases">
        <title>Genome sequence of Mucilaginibacter gotjawali.</title>
        <authorList>
            <person name="Lee J.S."/>
            <person name="Lee K.C."/>
            <person name="Kim K.K."/>
            <person name="Lee B.W."/>
        </authorList>
    </citation>
    <scope>NUCLEOTIDE SEQUENCE [LARGE SCALE GENOMIC DNA]</scope>
    <source>
        <strain evidence="1 2">SA3-7</strain>
    </source>
</reference>
<keyword evidence="2" id="KW-1185">Reference proteome</keyword>
<organism evidence="1 2">
    <name type="scientific">Mucilaginibacter gotjawali</name>
    <dbReference type="NCBI Taxonomy" id="1550579"/>
    <lineage>
        <taxon>Bacteria</taxon>
        <taxon>Pseudomonadati</taxon>
        <taxon>Bacteroidota</taxon>
        <taxon>Sphingobacteriia</taxon>
        <taxon>Sphingobacteriales</taxon>
        <taxon>Sphingobacteriaceae</taxon>
        <taxon>Mucilaginibacter</taxon>
    </lineage>
</organism>
<dbReference type="InterPro" id="IPR017642">
    <property type="entry name" value="DNA_S_mod_DndB"/>
</dbReference>
<dbReference type="AlphaFoldDB" id="A0A110B0S2"/>
<evidence type="ECO:0000313" key="1">
    <source>
        <dbReference type="EMBL" id="BAU52541.1"/>
    </source>
</evidence>
<protein>
    <submittedName>
        <fullName evidence="1">Uncharacterized protein</fullName>
    </submittedName>
</protein>
<dbReference type="InterPro" id="IPR017601">
    <property type="entry name" value="DGQHR-contain_dom"/>
</dbReference>
<dbReference type="RefSeq" id="WP_096349856.1">
    <property type="nucleotide sequence ID" value="NZ_AP017313.1"/>
</dbReference>
<dbReference type="CDD" id="cd16413">
    <property type="entry name" value="DGQHR_domain"/>
    <property type="match status" value="1"/>
</dbReference>
<dbReference type="Pfam" id="PF14072">
    <property type="entry name" value="DndB"/>
    <property type="match status" value="1"/>
</dbReference>
<proteinExistence type="predicted"/>
<name>A0A110B0S2_9SPHI</name>